<reference evidence="1 2" key="1">
    <citation type="submission" date="2018-11" db="EMBL/GenBank/DDBJ databases">
        <authorList>
            <consortium name="Pathogen Informatics"/>
        </authorList>
    </citation>
    <scope>NUCLEOTIDE SEQUENCE [LARGE SCALE GENOMIC DNA]</scope>
    <source>
        <strain>Denwood</strain>
        <strain evidence="2">Zambia</strain>
    </source>
</reference>
<sequence length="238" mass="26769">MPLNILRCGRNEGRPWGFNTAGNSKLCAPVLPKFSMWSSAKSLKCIVWDVGKNERDYEVVKNANSSAVMLPEFPHKVVLSEDIIQESLFISEVFNFNELRAVELCLTGVLRSFSVYKEFSRLESLQVLGDSKHRHDVFMMLKNISEGLAECVMLWSCQSVLNLDEFKLVLDCLLSSTPEGSDTKNNDNQTQLTFQNNGQLTREGMHLLMSLLHCLQPFSSNTLCADQVSDLTDIGKPL</sequence>
<dbReference type="AlphaFoldDB" id="A0A183PYV4"/>
<name>A0A183PYV4_9TREM</name>
<dbReference type="EMBL" id="UZAL01042514">
    <property type="protein sequence ID" value="VDP80114.1"/>
    <property type="molecule type" value="Genomic_DNA"/>
</dbReference>
<gene>
    <name evidence="1" type="ORF">SMTD_LOCUS19540</name>
</gene>
<evidence type="ECO:0000313" key="2">
    <source>
        <dbReference type="Proteomes" id="UP000269396"/>
    </source>
</evidence>
<proteinExistence type="predicted"/>
<dbReference type="Proteomes" id="UP000269396">
    <property type="component" value="Unassembled WGS sequence"/>
</dbReference>
<dbReference type="STRING" id="31246.A0A183PYV4"/>
<accession>A0A183PYV4</accession>
<evidence type="ECO:0000313" key="1">
    <source>
        <dbReference type="EMBL" id="VDP80114.1"/>
    </source>
</evidence>
<protein>
    <submittedName>
        <fullName evidence="1">Uncharacterized protein</fullName>
    </submittedName>
</protein>
<keyword evidence="2" id="KW-1185">Reference proteome</keyword>
<organism evidence="1 2">
    <name type="scientific">Schistosoma mattheei</name>
    <dbReference type="NCBI Taxonomy" id="31246"/>
    <lineage>
        <taxon>Eukaryota</taxon>
        <taxon>Metazoa</taxon>
        <taxon>Spiralia</taxon>
        <taxon>Lophotrochozoa</taxon>
        <taxon>Platyhelminthes</taxon>
        <taxon>Trematoda</taxon>
        <taxon>Digenea</taxon>
        <taxon>Strigeidida</taxon>
        <taxon>Schistosomatoidea</taxon>
        <taxon>Schistosomatidae</taxon>
        <taxon>Schistosoma</taxon>
    </lineage>
</organism>